<reference evidence="2 3" key="1">
    <citation type="submission" date="2019-04" db="EMBL/GenBank/DDBJ databases">
        <title>Sphingomonas psychrotolerans sp. nov., isolated from soil in the Tianshan Mountains, Xinjiang, China.</title>
        <authorList>
            <person name="Luo Y."/>
            <person name="Sheng H."/>
        </authorList>
    </citation>
    <scope>NUCLEOTIDE SEQUENCE [LARGE SCALE GENOMIC DNA]</scope>
    <source>
        <strain evidence="2 3">KIS18-15</strain>
    </source>
</reference>
<keyword evidence="1" id="KW-0732">Signal</keyword>
<dbReference type="Pfam" id="PF10722">
    <property type="entry name" value="YbjN"/>
    <property type="match status" value="1"/>
</dbReference>
<gene>
    <name evidence="2" type="ORF">E5A74_01235</name>
</gene>
<organism evidence="2 3">
    <name type="scientific">Sphingomonas naasensis</name>
    <dbReference type="NCBI Taxonomy" id="1344951"/>
    <lineage>
        <taxon>Bacteria</taxon>
        <taxon>Pseudomonadati</taxon>
        <taxon>Pseudomonadota</taxon>
        <taxon>Alphaproteobacteria</taxon>
        <taxon>Sphingomonadales</taxon>
        <taxon>Sphingomonadaceae</taxon>
        <taxon>Sphingomonas</taxon>
    </lineage>
</organism>
<comment type="caution">
    <text evidence="2">The sequence shown here is derived from an EMBL/GenBank/DDBJ whole genome shotgun (WGS) entry which is preliminary data.</text>
</comment>
<dbReference type="Proteomes" id="UP000309848">
    <property type="component" value="Unassembled WGS sequence"/>
</dbReference>
<evidence type="ECO:0000313" key="3">
    <source>
        <dbReference type="Proteomes" id="UP000309848"/>
    </source>
</evidence>
<dbReference type="InterPro" id="IPR019660">
    <property type="entry name" value="Put_sensory_transdc_reg_YbjN"/>
</dbReference>
<proteinExistence type="predicted"/>
<protein>
    <submittedName>
        <fullName evidence="2">YbjN domain-containing protein</fullName>
    </submittedName>
</protein>
<feature type="signal peptide" evidence="1">
    <location>
        <begin position="1"/>
        <end position="22"/>
    </location>
</feature>
<dbReference type="OrthoDB" id="33037at2"/>
<feature type="chain" id="PRO_5020634101" evidence="1">
    <location>
        <begin position="23"/>
        <end position="177"/>
    </location>
</feature>
<dbReference type="EMBL" id="SRXU01000001">
    <property type="protein sequence ID" value="TGX45834.1"/>
    <property type="molecule type" value="Genomic_DNA"/>
</dbReference>
<dbReference type="RefSeq" id="WP_135982049.1">
    <property type="nucleotide sequence ID" value="NZ_JAASQM010000001.1"/>
</dbReference>
<keyword evidence="3" id="KW-1185">Reference proteome</keyword>
<sequence length="177" mass="19465">MRLPVLAAAALSALCLAVPASAEDTAPCGGGLVCANNPATVTAALEKAKFKPTLTKDAEGDPMIESEESFYKFQVYFYGCKDHKNCDSLRFESSFEKAPENTPDFANKWNAKKRFLQAYVRNDGEFVVAYDVATIGGLNQTNFGDVLDWWHSQLGELATFFKEELKLPDAKPEKPKG</sequence>
<accession>A0A4S1WR53</accession>
<dbReference type="CDD" id="cd17511">
    <property type="entry name" value="YbjN_AmyR-like"/>
    <property type="match status" value="1"/>
</dbReference>
<dbReference type="AlphaFoldDB" id="A0A4S1WR53"/>
<evidence type="ECO:0000256" key="1">
    <source>
        <dbReference type="SAM" id="SignalP"/>
    </source>
</evidence>
<name>A0A4S1WR53_9SPHN</name>
<evidence type="ECO:0000313" key="2">
    <source>
        <dbReference type="EMBL" id="TGX45834.1"/>
    </source>
</evidence>